<dbReference type="Pfam" id="PF12833">
    <property type="entry name" value="HTH_18"/>
    <property type="match status" value="1"/>
</dbReference>
<feature type="domain" description="HTH araC/xylS-type" evidence="7">
    <location>
        <begin position="203"/>
        <end position="300"/>
    </location>
</feature>
<dbReference type="InterPro" id="IPR018060">
    <property type="entry name" value="HTH_AraC"/>
</dbReference>
<evidence type="ECO:0000256" key="3">
    <source>
        <dbReference type="ARBA" id="ARBA00023125"/>
    </source>
</evidence>
<sequence length="300" mass="33753">MQIVERTSATGLESHIRGQRLAASEDVFSNDVLVQIFTRERIEQSFVVPAVAEPLIVWVLCGSATIEEREPGKEWLASEVTKGDFFLTTSAVPYEMRWHVNSAEPFVVMHIYLGLPLLERAIQETHKEVTGAICLREISGGRDEALSVLFEQFRVELTTQGESSPLLMQGIAQCIAVHLARRYLDTQADNIVQRNALPAFKLKRVLNAMERSLSEAFCLGDLAVEAGMSEYHFSRLFKRATGLSPSRYFIRLRMTKARQLLIETDMSIIDAGLEVGYSSASHFSQAFKREVGVLPSHYRK</sequence>
<keyword evidence="2" id="KW-0805">Transcription regulation</keyword>
<dbReference type="PANTHER" id="PTHR46796:SF6">
    <property type="entry name" value="ARAC SUBFAMILY"/>
    <property type="match status" value="1"/>
</dbReference>
<dbReference type="EMBL" id="CP093428">
    <property type="protein sequence ID" value="WGK88362.1"/>
    <property type="molecule type" value="Genomic_DNA"/>
</dbReference>
<evidence type="ECO:0000256" key="4">
    <source>
        <dbReference type="ARBA" id="ARBA00023159"/>
    </source>
</evidence>
<dbReference type="PROSITE" id="PS00041">
    <property type="entry name" value="HTH_ARAC_FAMILY_1"/>
    <property type="match status" value="1"/>
</dbReference>
<evidence type="ECO:0000256" key="2">
    <source>
        <dbReference type="ARBA" id="ARBA00023015"/>
    </source>
</evidence>
<dbReference type="SUPFAM" id="SSF46689">
    <property type="entry name" value="Homeodomain-like"/>
    <property type="match status" value="2"/>
</dbReference>
<evidence type="ECO:0000313" key="9">
    <source>
        <dbReference type="Proteomes" id="UP001243713"/>
    </source>
</evidence>
<comment type="subcellular location">
    <subcellularLocation>
        <location evidence="1">Cytoplasm</location>
    </subcellularLocation>
</comment>
<organism evidence="8 9">
    <name type="scientific">Pseudomonas migulae</name>
    <dbReference type="NCBI Taxonomy" id="78543"/>
    <lineage>
        <taxon>Bacteria</taxon>
        <taxon>Pseudomonadati</taxon>
        <taxon>Pseudomonadota</taxon>
        <taxon>Gammaproteobacteria</taxon>
        <taxon>Pseudomonadales</taxon>
        <taxon>Pseudomonadaceae</taxon>
        <taxon>Pseudomonas</taxon>
    </lineage>
</organism>
<dbReference type="InterPro" id="IPR050204">
    <property type="entry name" value="AraC_XylS_family_regulators"/>
</dbReference>
<dbReference type="PANTHER" id="PTHR46796">
    <property type="entry name" value="HTH-TYPE TRANSCRIPTIONAL ACTIVATOR RHAS-RELATED"/>
    <property type="match status" value="1"/>
</dbReference>
<evidence type="ECO:0000259" key="7">
    <source>
        <dbReference type="PROSITE" id="PS01124"/>
    </source>
</evidence>
<evidence type="ECO:0000256" key="1">
    <source>
        <dbReference type="ARBA" id="ARBA00004496"/>
    </source>
</evidence>
<gene>
    <name evidence="8" type="ORF">MOQ58_17675</name>
</gene>
<evidence type="ECO:0000256" key="5">
    <source>
        <dbReference type="ARBA" id="ARBA00023163"/>
    </source>
</evidence>
<keyword evidence="5" id="KW-0804">Transcription</keyword>
<dbReference type="InterPro" id="IPR020449">
    <property type="entry name" value="Tscrpt_reg_AraC-type_HTH"/>
</dbReference>
<dbReference type="InterPro" id="IPR009057">
    <property type="entry name" value="Homeodomain-like_sf"/>
</dbReference>
<evidence type="ECO:0000256" key="6">
    <source>
        <dbReference type="ARBA" id="ARBA00037345"/>
    </source>
</evidence>
<dbReference type="RefSeq" id="WP_280161523.1">
    <property type="nucleotide sequence ID" value="NZ_CP093428.1"/>
</dbReference>
<dbReference type="PRINTS" id="PR00032">
    <property type="entry name" value="HTHARAC"/>
</dbReference>
<dbReference type="SMART" id="SM00342">
    <property type="entry name" value="HTH_ARAC"/>
    <property type="match status" value="1"/>
</dbReference>
<keyword evidence="3" id="KW-0238">DNA-binding</keyword>
<dbReference type="PROSITE" id="PS01124">
    <property type="entry name" value="HTH_ARAC_FAMILY_2"/>
    <property type="match status" value="1"/>
</dbReference>
<dbReference type="Proteomes" id="UP001243713">
    <property type="component" value="Chromosome"/>
</dbReference>
<reference evidence="8 9" key="1">
    <citation type="submission" date="2022-03" db="EMBL/GenBank/DDBJ databases">
        <title>Plant growth promoting endophytes with ACC deaminase activity.</title>
        <authorList>
            <person name="Charles T."/>
            <person name="Van Dyk A."/>
            <person name="Cheng J."/>
            <person name="Heil J."/>
        </authorList>
    </citation>
    <scope>NUCLEOTIDE SEQUENCE [LARGE SCALE GENOMIC DNA]</scope>
    <source>
        <strain evidence="8 9">8R6</strain>
    </source>
</reference>
<evidence type="ECO:0000313" key="8">
    <source>
        <dbReference type="EMBL" id="WGK88362.1"/>
    </source>
</evidence>
<proteinExistence type="predicted"/>
<dbReference type="Gene3D" id="1.10.10.60">
    <property type="entry name" value="Homeodomain-like"/>
    <property type="match status" value="2"/>
</dbReference>
<accession>A0ABY8MQJ6</accession>
<protein>
    <submittedName>
        <fullName evidence="8">Helix-turn-helix domain-containing protein</fullName>
    </submittedName>
</protein>
<dbReference type="InterPro" id="IPR018062">
    <property type="entry name" value="HTH_AraC-typ_CS"/>
</dbReference>
<keyword evidence="4" id="KW-0010">Activator</keyword>
<keyword evidence="9" id="KW-1185">Reference proteome</keyword>
<comment type="function">
    <text evidence="6">Regulatory protein of the TOL plasmid xyl operons. XylS activates the xylXYZLTEGFJQKIH operon required for the degradation of toluene, m-xylene and p-xylene.</text>
</comment>
<name>A0ABY8MQJ6_9PSED</name>